<organism evidence="10 11">
    <name type="scientific">Acanthamoeba castellanii (strain ATCC 30010 / Neff)</name>
    <dbReference type="NCBI Taxonomy" id="1257118"/>
    <lineage>
        <taxon>Eukaryota</taxon>
        <taxon>Amoebozoa</taxon>
        <taxon>Discosea</taxon>
        <taxon>Longamoebia</taxon>
        <taxon>Centramoebida</taxon>
        <taxon>Acanthamoebidae</taxon>
        <taxon>Acanthamoeba</taxon>
    </lineage>
</organism>
<comment type="subcellular location">
    <subcellularLocation>
        <location evidence="1 9">Endoplasmic reticulum membrane</location>
        <topology evidence="1 9">Multi-pass membrane protein</topology>
    </subcellularLocation>
</comment>
<evidence type="ECO:0000256" key="3">
    <source>
        <dbReference type="ARBA" id="ARBA00017057"/>
    </source>
</evidence>
<evidence type="ECO:0000256" key="2">
    <source>
        <dbReference type="ARBA" id="ARBA00007324"/>
    </source>
</evidence>
<keyword evidence="4 9" id="KW-0812">Transmembrane</keyword>
<comment type="function">
    <text evidence="8 9">Component of the signal peptidase complex (SPC) which catalyzes the cleavage of N-terminal signal sequences from nascent proteins as they are translocated into the lumen of the endoplasmic reticulum. Enhances the enzymatic activity of SPC and facilitates the interactions between different components of the translocation site.</text>
</comment>
<reference evidence="10 11" key="1">
    <citation type="journal article" date="2013" name="Genome Biol.">
        <title>Genome of Acanthamoeba castellanii highlights extensive lateral gene transfer and early evolution of tyrosine kinase signaling.</title>
        <authorList>
            <person name="Clarke M."/>
            <person name="Lohan A.J."/>
            <person name="Liu B."/>
            <person name="Lagkouvardos I."/>
            <person name="Roy S."/>
            <person name="Zafar N."/>
            <person name="Bertelli C."/>
            <person name="Schilde C."/>
            <person name="Kianianmomeni A."/>
            <person name="Burglin T.R."/>
            <person name="Frech C."/>
            <person name="Turcotte B."/>
            <person name="Kopec K.O."/>
            <person name="Synnott J.M."/>
            <person name="Choo C."/>
            <person name="Paponov I."/>
            <person name="Finkler A."/>
            <person name="Soon Heng Tan C."/>
            <person name="Hutchins A.P."/>
            <person name="Weinmeier T."/>
            <person name="Rattei T."/>
            <person name="Chu J.S."/>
            <person name="Gimenez G."/>
            <person name="Irimia M."/>
            <person name="Rigden D.J."/>
            <person name="Fitzpatrick D.A."/>
            <person name="Lorenzo-Morales J."/>
            <person name="Bateman A."/>
            <person name="Chiu C.H."/>
            <person name="Tang P."/>
            <person name="Hegemann P."/>
            <person name="Fromm H."/>
            <person name="Raoult D."/>
            <person name="Greub G."/>
            <person name="Miranda-Saavedra D."/>
            <person name="Chen N."/>
            <person name="Nash P."/>
            <person name="Ginger M.L."/>
            <person name="Horn M."/>
            <person name="Schaap P."/>
            <person name="Caler L."/>
            <person name="Loftus B."/>
        </authorList>
    </citation>
    <scope>NUCLEOTIDE SEQUENCE [LARGE SCALE GENOMIC DNA]</scope>
    <source>
        <strain evidence="10 11">Neff</strain>
    </source>
</reference>
<dbReference type="AlphaFoldDB" id="L8H176"/>
<dbReference type="PANTHER" id="PTHR13085:SF0">
    <property type="entry name" value="SIGNAL PEPTIDASE COMPLEX SUBUNIT 2"/>
    <property type="match status" value="1"/>
</dbReference>
<dbReference type="GO" id="GO:0005787">
    <property type="term" value="C:signal peptidase complex"/>
    <property type="evidence" value="ECO:0007669"/>
    <property type="project" value="UniProtKB-UniRule"/>
</dbReference>
<name>L8H176_ACACF</name>
<dbReference type="GeneID" id="14918996"/>
<dbReference type="Proteomes" id="UP000011083">
    <property type="component" value="Unassembled WGS sequence"/>
</dbReference>
<dbReference type="GO" id="GO:0045047">
    <property type="term" value="P:protein targeting to ER"/>
    <property type="evidence" value="ECO:0007669"/>
    <property type="project" value="TreeGrafter"/>
</dbReference>
<dbReference type="Pfam" id="PF06703">
    <property type="entry name" value="SPC25"/>
    <property type="match status" value="1"/>
</dbReference>
<keyword evidence="5 9" id="KW-0256">Endoplasmic reticulum</keyword>
<evidence type="ECO:0000256" key="7">
    <source>
        <dbReference type="ARBA" id="ARBA00023136"/>
    </source>
</evidence>
<comment type="similarity">
    <text evidence="2 9">Belongs to the SPCS2 family.</text>
</comment>
<protein>
    <recommendedName>
        <fullName evidence="3 9">Signal peptidase complex subunit 2</fullName>
    </recommendedName>
</protein>
<dbReference type="OrthoDB" id="29558at2759"/>
<evidence type="ECO:0000313" key="10">
    <source>
        <dbReference type="EMBL" id="ELR18096.1"/>
    </source>
</evidence>
<sequence length="195" mass="21677">MQKRKQAPPVVFTPASEAVKVDVYDQNAVKQLLDDVIMTYVLETRGLEEDLTYSNYKLALGGLSCLVAIASHAYPAPFPENAWVLKVCVVSYIVLSVLLQYVAFYMEGNTILATRPTQRGGTNNKKLIKPINVQTYFPKCEEAFIVQVTTTQGKPASHSISSSIGRWFQPDGTFIREAFISDLDQLFTTVEDASD</sequence>
<evidence type="ECO:0000256" key="4">
    <source>
        <dbReference type="ARBA" id="ARBA00022692"/>
    </source>
</evidence>
<dbReference type="VEuPathDB" id="AmoebaDB:ACA1_367960"/>
<proteinExistence type="inferred from homology"/>
<dbReference type="InterPro" id="IPR009582">
    <property type="entry name" value="Spc2/SPCS2"/>
</dbReference>
<keyword evidence="7 9" id="KW-0472">Membrane</keyword>
<feature type="transmembrane region" description="Helical" evidence="9">
    <location>
        <begin position="58"/>
        <end position="77"/>
    </location>
</feature>
<evidence type="ECO:0000256" key="1">
    <source>
        <dbReference type="ARBA" id="ARBA00004477"/>
    </source>
</evidence>
<keyword evidence="11" id="KW-1185">Reference proteome</keyword>
<feature type="transmembrane region" description="Helical" evidence="9">
    <location>
        <begin position="83"/>
        <end position="105"/>
    </location>
</feature>
<dbReference type="GO" id="GO:0006465">
    <property type="term" value="P:signal peptide processing"/>
    <property type="evidence" value="ECO:0007669"/>
    <property type="project" value="UniProtKB-UniRule"/>
</dbReference>
<accession>L8H176</accession>
<evidence type="ECO:0000313" key="11">
    <source>
        <dbReference type="Proteomes" id="UP000011083"/>
    </source>
</evidence>
<evidence type="ECO:0000256" key="8">
    <source>
        <dbReference type="ARBA" id="ARBA00045608"/>
    </source>
</evidence>
<evidence type="ECO:0000256" key="6">
    <source>
        <dbReference type="ARBA" id="ARBA00022989"/>
    </source>
</evidence>
<dbReference type="GO" id="GO:0008233">
    <property type="term" value="F:peptidase activity"/>
    <property type="evidence" value="ECO:0007669"/>
    <property type="project" value="UniProtKB-UniRule"/>
</dbReference>
<gene>
    <name evidence="10" type="ORF">ACA1_367960</name>
</gene>
<dbReference type="EMBL" id="KB007960">
    <property type="protein sequence ID" value="ELR18096.1"/>
    <property type="molecule type" value="Genomic_DNA"/>
</dbReference>
<dbReference type="OMA" id="INKWDGT"/>
<dbReference type="PANTHER" id="PTHR13085">
    <property type="entry name" value="MICROSOMAL SIGNAL PEPTIDASE 25 KDA SUBUNIT"/>
    <property type="match status" value="1"/>
</dbReference>
<evidence type="ECO:0000256" key="9">
    <source>
        <dbReference type="RuleBase" id="RU368033"/>
    </source>
</evidence>
<evidence type="ECO:0000256" key="5">
    <source>
        <dbReference type="ARBA" id="ARBA00022824"/>
    </source>
</evidence>
<dbReference type="RefSeq" id="XP_004340116.1">
    <property type="nucleotide sequence ID" value="XM_004340068.1"/>
</dbReference>
<keyword evidence="6 9" id="KW-1133">Transmembrane helix</keyword>
<dbReference type="KEGG" id="acan:ACA1_367960"/>
<dbReference type="STRING" id="1257118.L8H176"/>